<dbReference type="PROSITE" id="PS50143">
    <property type="entry name" value="BIR_REPEAT_2"/>
    <property type="match status" value="1"/>
</dbReference>
<dbReference type="GO" id="GO:0061630">
    <property type="term" value="F:ubiquitin protein ligase activity"/>
    <property type="evidence" value="ECO:0007669"/>
    <property type="project" value="TreeGrafter"/>
</dbReference>
<protein>
    <submittedName>
        <fullName evidence="1">Uncharacterized protein</fullName>
    </submittedName>
</protein>
<proteinExistence type="predicted"/>
<dbReference type="VEuPathDB" id="VectorBase:BGLAX_044822"/>
<dbReference type="EnsemblMetazoa" id="BGLB030688-RA">
    <property type="protein sequence ID" value="BGLB030688-PA"/>
    <property type="gene ID" value="BGLB030688"/>
</dbReference>
<dbReference type="PANTHER" id="PTHR10044:SF139">
    <property type="entry name" value="DEATH-ASSOCIATED INHIBITOR OF APOPTOSIS 2"/>
    <property type="match status" value="1"/>
</dbReference>
<reference evidence="1" key="1">
    <citation type="submission" date="2020-05" db="UniProtKB">
        <authorList>
            <consortium name="EnsemblMetazoa"/>
        </authorList>
    </citation>
    <scope>IDENTIFICATION</scope>
    <source>
        <strain evidence="1">BB02</strain>
    </source>
</reference>
<sequence>MILHKVCLQRFHLLERVPQMQCHQVPTSVFNNTTPPPGNTVYTANNLVSDSSLVTDSATPSTNTAVPSTDTAAGHFSATASTVNQAVANSSQNATKGNAGGPTYSELGIVTERPKRFEYAVRLKRMETFTSWPRDHHLRLKELAEDGFYYAGYADCARCFYCSGGLRNWEDEDIVWVEHA</sequence>
<dbReference type="Pfam" id="PF00653">
    <property type="entry name" value="BIR"/>
    <property type="match status" value="1"/>
</dbReference>
<evidence type="ECO:0000313" key="2">
    <source>
        <dbReference type="Proteomes" id="UP000076420"/>
    </source>
</evidence>
<dbReference type="InterPro" id="IPR050784">
    <property type="entry name" value="IAP"/>
</dbReference>
<dbReference type="VEuPathDB" id="VectorBase:BGLB030688"/>
<dbReference type="GO" id="GO:0043027">
    <property type="term" value="F:cysteine-type endopeptidase inhibitor activity involved in apoptotic process"/>
    <property type="evidence" value="ECO:0007669"/>
    <property type="project" value="TreeGrafter"/>
</dbReference>
<dbReference type="SMART" id="SM00238">
    <property type="entry name" value="BIR"/>
    <property type="match status" value="1"/>
</dbReference>
<gene>
    <name evidence="1" type="primary">106072843</name>
</gene>
<dbReference type="InterPro" id="IPR001370">
    <property type="entry name" value="BIR_rpt"/>
</dbReference>
<dbReference type="GO" id="GO:0051726">
    <property type="term" value="P:regulation of cell cycle"/>
    <property type="evidence" value="ECO:0007669"/>
    <property type="project" value="TreeGrafter"/>
</dbReference>
<name>A0A2C9LFT4_BIOGL</name>
<dbReference type="PANTHER" id="PTHR10044">
    <property type="entry name" value="INHIBITOR OF APOPTOSIS"/>
    <property type="match status" value="1"/>
</dbReference>
<dbReference type="GO" id="GO:0005634">
    <property type="term" value="C:nucleus"/>
    <property type="evidence" value="ECO:0007669"/>
    <property type="project" value="TreeGrafter"/>
</dbReference>
<dbReference type="Gene3D" id="1.10.1170.10">
    <property type="entry name" value="Inhibitor Of Apoptosis Protein (2mihbC-IAP-1), Chain A"/>
    <property type="match status" value="1"/>
</dbReference>
<dbReference type="SUPFAM" id="SSF57924">
    <property type="entry name" value="Inhibitor of apoptosis (IAP) repeat"/>
    <property type="match status" value="1"/>
</dbReference>
<dbReference type="GO" id="GO:0031398">
    <property type="term" value="P:positive regulation of protein ubiquitination"/>
    <property type="evidence" value="ECO:0007669"/>
    <property type="project" value="TreeGrafter"/>
</dbReference>
<accession>A0A2C9LFT4</accession>
<dbReference type="GO" id="GO:0043066">
    <property type="term" value="P:negative regulation of apoptotic process"/>
    <property type="evidence" value="ECO:0007669"/>
    <property type="project" value="TreeGrafter"/>
</dbReference>
<dbReference type="CDD" id="cd00022">
    <property type="entry name" value="BIR"/>
    <property type="match status" value="1"/>
</dbReference>
<dbReference type="STRING" id="6526.A0A2C9LFT4"/>
<dbReference type="GO" id="GO:0005737">
    <property type="term" value="C:cytoplasm"/>
    <property type="evidence" value="ECO:0007669"/>
    <property type="project" value="TreeGrafter"/>
</dbReference>
<dbReference type="KEGG" id="bgt:106072843"/>
<dbReference type="Proteomes" id="UP000076420">
    <property type="component" value="Unassembled WGS sequence"/>
</dbReference>
<evidence type="ECO:0000313" key="1">
    <source>
        <dbReference type="EnsemblMetazoa" id="BGLB030688-PA"/>
    </source>
</evidence>
<dbReference type="AlphaFoldDB" id="A0A2C9LFT4"/>
<organism evidence="1 2">
    <name type="scientific">Biomphalaria glabrata</name>
    <name type="common">Bloodfluke planorb</name>
    <name type="synonym">Freshwater snail</name>
    <dbReference type="NCBI Taxonomy" id="6526"/>
    <lineage>
        <taxon>Eukaryota</taxon>
        <taxon>Metazoa</taxon>
        <taxon>Spiralia</taxon>
        <taxon>Lophotrochozoa</taxon>
        <taxon>Mollusca</taxon>
        <taxon>Gastropoda</taxon>
        <taxon>Heterobranchia</taxon>
        <taxon>Euthyneura</taxon>
        <taxon>Panpulmonata</taxon>
        <taxon>Hygrophila</taxon>
        <taxon>Lymnaeoidea</taxon>
        <taxon>Planorbidae</taxon>
        <taxon>Biomphalaria</taxon>
    </lineage>
</organism>